<evidence type="ECO:0000313" key="3">
    <source>
        <dbReference type="EMBL" id="RFU42023.1"/>
    </source>
</evidence>
<keyword evidence="1" id="KW-1133">Transmembrane helix</keyword>
<keyword evidence="1" id="KW-0812">Transmembrane</keyword>
<dbReference type="EMBL" id="QURH01000168">
    <property type="protein sequence ID" value="RFU42023.1"/>
    <property type="molecule type" value="Genomic_DNA"/>
</dbReference>
<feature type="transmembrane region" description="Helical" evidence="1">
    <location>
        <begin position="20"/>
        <end position="40"/>
    </location>
</feature>
<organism evidence="3 4">
    <name type="scientific">Actinomadura logoneensis</name>
    <dbReference type="NCBI Taxonomy" id="2293572"/>
    <lineage>
        <taxon>Bacteria</taxon>
        <taxon>Bacillati</taxon>
        <taxon>Actinomycetota</taxon>
        <taxon>Actinomycetes</taxon>
        <taxon>Streptosporangiales</taxon>
        <taxon>Thermomonosporaceae</taxon>
        <taxon>Actinomadura</taxon>
    </lineage>
</organism>
<feature type="domain" description="Phosphatidic acid phosphatase type 2/haloperoxidase" evidence="2">
    <location>
        <begin position="111"/>
        <end position="224"/>
    </location>
</feature>
<keyword evidence="4" id="KW-1185">Reference proteome</keyword>
<dbReference type="OrthoDB" id="5289372at2"/>
<proteinExistence type="predicted"/>
<dbReference type="SUPFAM" id="SSF48317">
    <property type="entry name" value="Acid phosphatase/Vanadium-dependent haloperoxidase"/>
    <property type="match status" value="1"/>
</dbReference>
<dbReference type="PANTHER" id="PTHR14969:SF13">
    <property type="entry name" value="AT30094P"/>
    <property type="match status" value="1"/>
</dbReference>
<dbReference type="InterPro" id="IPR036938">
    <property type="entry name" value="PAP2/HPO_sf"/>
</dbReference>
<feature type="transmembrane region" description="Helical" evidence="1">
    <location>
        <begin position="182"/>
        <end position="203"/>
    </location>
</feature>
<dbReference type="Proteomes" id="UP000261811">
    <property type="component" value="Unassembled WGS sequence"/>
</dbReference>
<protein>
    <submittedName>
        <fullName evidence="3">PAP2 family protein</fullName>
    </submittedName>
</protein>
<evidence type="ECO:0000313" key="4">
    <source>
        <dbReference type="Proteomes" id="UP000261811"/>
    </source>
</evidence>
<dbReference type="RefSeq" id="WP_117356962.1">
    <property type="nucleotide sequence ID" value="NZ_QURH01000168.1"/>
</dbReference>
<dbReference type="Pfam" id="PF01569">
    <property type="entry name" value="PAP2"/>
    <property type="match status" value="1"/>
</dbReference>
<reference evidence="3 4" key="1">
    <citation type="submission" date="2018-08" db="EMBL/GenBank/DDBJ databases">
        <title>Actinomadura jelena sp. nov., a novel Actinomycete isolated from soil in Chad.</title>
        <authorList>
            <person name="Shi L."/>
        </authorList>
    </citation>
    <scope>NUCLEOTIDE SEQUENCE [LARGE SCALE GENOMIC DNA]</scope>
    <source>
        <strain evidence="3 4">NEAU-G17</strain>
    </source>
</reference>
<dbReference type="SMART" id="SM00014">
    <property type="entry name" value="acidPPc"/>
    <property type="match status" value="1"/>
</dbReference>
<feature type="transmembrane region" description="Helical" evidence="1">
    <location>
        <begin position="78"/>
        <end position="101"/>
    </location>
</feature>
<gene>
    <name evidence="3" type="ORF">DZF91_08690</name>
</gene>
<evidence type="ECO:0000259" key="2">
    <source>
        <dbReference type="SMART" id="SM00014"/>
    </source>
</evidence>
<accession>A0A372JPS4</accession>
<comment type="caution">
    <text evidence="3">The sequence shown here is derived from an EMBL/GenBank/DDBJ whole genome shotgun (WGS) entry which is preliminary data.</text>
</comment>
<feature type="transmembrane region" description="Helical" evidence="1">
    <location>
        <begin position="153"/>
        <end position="175"/>
    </location>
</feature>
<sequence>MADTRDDRRTAGPHVARGRWWIAGALLALAFVLLTAVVALRDGRPLPGDLALHDWSVAHRPHGMRTVATVITDSGSGALPYLVAIAAGLLAGRAMPGIAWVEWPRLEGVWAAVEALLLFTAIRLVRYGVMVWVDRPRPPARDWIGHPSGMSFPSGHTTTSAAAALLLIAAAAVALRGATRVAVIGVAALWAVLVGVSRVYLGVHWPTDVLGGWLLVAAAGCALWALPRRRTRQDAQE</sequence>
<dbReference type="InterPro" id="IPR000326">
    <property type="entry name" value="PAP2/HPO"/>
</dbReference>
<dbReference type="CDD" id="cd03392">
    <property type="entry name" value="PAP2_like_2"/>
    <property type="match status" value="1"/>
</dbReference>
<dbReference type="Gene3D" id="1.20.144.10">
    <property type="entry name" value="Phosphatidic acid phosphatase type 2/haloperoxidase"/>
    <property type="match status" value="1"/>
</dbReference>
<dbReference type="PANTHER" id="PTHR14969">
    <property type="entry name" value="SPHINGOSINE-1-PHOSPHATE PHOSPHOHYDROLASE"/>
    <property type="match status" value="1"/>
</dbReference>
<name>A0A372JPS4_9ACTN</name>
<evidence type="ECO:0000256" key="1">
    <source>
        <dbReference type="SAM" id="Phobius"/>
    </source>
</evidence>
<keyword evidence="1" id="KW-0472">Membrane</keyword>
<feature type="transmembrane region" description="Helical" evidence="1">
    <location>
        <begin position="108"/>
        <end position="133"/>
    </location>
</feature>
<feature type="transmembrane region" description="Helical" evidence="1">
    <location>
        <begin position="209"/>
        <end position="226"/>
    </location>
</feature>
<dbReference type="AlphaFoldDB" id="A0A372JPS4"/>